<keyword evidence="4" id="KW-1185">Reference proteome</keyword>
<sequence>MPYFKFPNSHPLCGGNSKGQELGTYRETFDQQVKKQREVEVRASLVTDQAESPLDTPYLDLEAALSLLELASERKIPTESSTMVPSNGRVPLSENKSHANISDTDSSRLAGGFPGGHMLDPNTVASTPFGETQAAAILCSANLDQGLFFPLDMISISILGFLTALKRRKRRLYSSRSILITFPRKMRP</sequence>
<organism evidence="3 4">
    <name type="scientific">Choiromyces venosus 120613-1</name>
    <dbReference type="NCBI Taxonomy" id="1336337"/>
    <lineage>
        <taxon>Eukaryota</taxon>
        <taxon>Fungi</taxon>
        <taxon>Dikarya</taxon>
        <taxon>Ascomycota</taxon>
        <taxon>Pezizomycotina</taxon>
        <taxon>Pezizomycetes</taxon>
        <taxon>Pezizales</taxon>
        <taxon>Tuberaceae</taxon>
        <taxon>Choiromyces</taxon>
    </lineage>
</organism>
<protein>
    <submittedName>
        <fullName evidence="3">Uncharacterized protein</fullName>
    </submittedName>
</protein>
<dbReference type="Proteomes" id="UP000276215">
    <property type="component" value="Unassembled WGS sequence"/>
</dbReference>
<evidence type="ECO:0000256" key="2">
    <source>
        <dbReference type="SAM" id="Phobius"/>
    </source>
</evidence>
<proteinExistence type="predicted"/>
<name>A0A3N4JRW9_9PEZI</name>
<accession>A0A3N4JRW9</accession>
<dbReference type="AlphaFoldDB" id="A0A3N4JRW9"/>
<evidence type="ECO:0000313" key="3">
    <source>
        <dbReference type="EMBL" id="RPB01063.1"/>
    </source>
</evidence>
<evidence type="ECO:0000256" key="1">
    <source>
        <dbReference type="SAM" id="MobiDB-lite"/>
    </source>
</evidence>
<keyword evidence="2" id="KW-0812">Transmembrane</keyword>
<feature type="region of interest" description="Disordered" evidence="1">
    <location>
        <begin position="78"/>
        <end position="105"/>
    </location>
</feature>
<keyword evidence="2" id="KW-1133">Transmembrane helix</keyword>
<dbReference type="OrthoDB" id="10448340at2759"/>
<gene>
    <name evidence="3" type="ORF">L873DRAFT_1788664</name>
</gene>
<dbReference type="EMBL" id="ML120376">
    <property type="protein sequence ID" value="RPB01063.1"/>
    <property type="molecule type" value="Genomic_DNA"/>
</dbReference>
<evidence type="ECO:0000313" key="4">
    <source>
        <dbReference type="Proteomes" id="UP000276215"/>
    </source>
</evidence>
<keyword evidence="2" id="KW-0472">Membrane</keyword>
<feature type="transmembrane region" description="Helical" evidence="2">
    <location>
        <begin position="147"/>
        <end position="165"/>
    </location>
</feature>
<reference evidence="3 4" key="1">
    <citation type="journal article" date="2018" name="Nat. Ecol. Evol.">
        <title>Pezizomycetes genomes reveal the molecular basis of ectomycorrhizal truffle lifestyle.</title>
        <authorList>
            <person name="Murat C."/>
            <person name="Payen T."/>
            <person name="Noel B."/>
            <person name="Kuo A."/>
            <person name="Morin E."/>
            <person name="Chen J."/>
            <person name="Kohler A."/>
            <person name="Krizsan K."/>
            <person name="Balestrini R."/>
            <person name="Da Silva C."/>
            <person name="Montanini B."/>
            <person name="Hainaut M."/>
            <person name="Levati E."/>
            <person name="Barry K.W."/>
            <person name="Belfiori B."/>
            <person name="Cichocki N."/>
            <person name="Clum A."/>
            <person name="Dockter R.B."/>
            <person name="Fauchery L."/>
            <person name="Guy J."/>
            <person name="Iotti M."/>
            <person name="Le Tacon F."/>
            <person name="Lindquist E.A."/>
            <person name="Lipzen A."/>
            <person name="Malagnac F."/>
            <person name="Mello A."/>
            <person name="Molinier V."/>
            <person name="Miyauchi S."/>
            <person name="Poulain J."/>
            <person name="Riccioni C."/>
            <person name="Rubini A."/>
            <person name="Sitrit Y."/>
            <person name="Splivallo R."/>
            <person name="Traeger S."/>
            <person name="Wang M."/>
            <person name="Zifcakova L."/>
            <person name="Wipf D."/>
            <person name="Zambonelli A."/>
            <person name="Paolocci F."/>
            <person name="Nowrousian M."/>
            <person name="Ottonello S."/>
            <person name="Baldrian P."/>
            <person name="Spatafora J.W."/>
            <person name="Henrissat B."/>
            <person name="Nagy L.G."/>
            <person name="Aury J.M."/>
            <person name="Wincker P."/>
            <person name="Grigoriev I.V."/>
            <person name="Bonfante P."/>
            <person name="Martin F.M."/>
        </authorList>
    </citation>
    <scope>NUCLEOTIDE SEQUENCE [LARGE SCALE GENOMIC DNA]</scope>
    <source>
        <strain evidence="3 4">120613-1</strain>
    </source>
</reference>